<organism evidence="1 2">
    <name type="scientific">Paraburkholderia phymatum</name>
    <dbReference type="NCBI Taxonomy" id="148447"/>
    <lineage>
        <taxon>Bacteria</taxon>
        <taxon>Pseudomonadati</taxon>
        <taxon>Pseudomonadota</taxon>
        <taxon>Betaproteobacteria</taxon>
        <taxon>Burkholderiales</taxon>
        <taxon>Burkholderiaceae</taxon>
        <taxon>Paraburkholderia</taxon>
    </lineage>
</organism>
<protein>
    <submittedName>
        <fullName evidence="1">LysR substrate-binding domain-containing protein</fullName>
    </submittedName>
</protein>
<evidence type="ECO:0000313" key="1">
    <source>
        <dbReference type="EMBL" id="MEX3937330.1"/>
    </source>
</evidence>
<dbReference type="Proteomes" id="UP001558850">
    <property type="component" value="Unassembled WGS sequence"/>
</dbReference>
<keyword evidence="2" id="KW-1185">Reference proteome</keyword>
<proteinExistence type="predicted"/>
<accession>A0ACC6UC82</accession>
<evidence type="ECO:0000313" key="2">
    <source>
        <dbReference type="Proteomes" id="UP001558850"/>
    </source>
</evidence>
<sequence>MRAPNHLNALRAMEAVARHLSYASAAHELHVTPAAVGQLIRGLEDTLGVALFHRSPSGSSRLALTDAARSVMPDLQAGFDLLSSAVERLKASKARIAFTVTVPPAFADKWFLRRVERFQSRYPCYDLRIDMSGWLLDFTAERIDAGVRYGAGHWPGLVATILLRDDYFPVCSPLLLRGEHPLKEPYDLQFHQLIHDVSMCDFPVYPTWRSWLQMMGCRDVVDSDRGLQISDSAAAIQTAISGNGVALARTSLVEQDIQAGLLVRPFEKAQSCELAYYIVHKRENENAPAVVAFKEWLISEVGTPHSSSVATLQPSVSSMARAPGRQTP</sequence>
<name>A0ACC6UC82_9BURK</name>
<gene>
    <name evidence="1" type="ORF">AB4Y32_37315</name>
</gene>
<comment type="caution">
    <text evidence="1">The sequence shown here is derived from an EMBL/GenBank/DDBJ whole genome shotgun (WGS) entry which is preliminary data.</text>
</comment>
<reference evidence="1" key="1">
    <citation type="submission" date="2024-07" db="EMBL/GenBank/DDBJ databases">
        <title>A survey of Mimosa microsymbionts across Brazilian biomes reveals a high diversity of Paraburkholderia nodulating endemic species, but also that Cupriavidus is common as a symbiont of widespread species.</title>
        <authorList>
            <person name="Rouws L."/>
            <person name="Barauna A."/>
            <person name="Beukes C."/>
            <person name="Rouws J.R.C."/>
            <person name="De Faria S.M."/>
            <person name="Gross E."/>
            <person name="Bueno Dos Reis Junior F."/>
            <person name="Simon M.F."/>
            <person name="Maluk M."/>
            <person name="Odee D.W."/>
            <person name="Kenicer G."/>
            <person name="Young J.P.W."/>
            <person name="Reis V.M."/>
            <person name="Zilli J."/>
            <person name="James E.K."/>
        </authorList>
    </citation>
    <scope>NUCLEOTIDE SEQUENCE</scope>
    <source>
        <strain evidence="1">EG181B</strain>
    </source>
</reference>
<dbReference type="EMBL" id="JBFRCH010000049">
    <property type="protein sequence ID" value="MEX3937330.1"/>
    <property type="molecule type" value="Genomic_DNA"/>
</dbReference>